<evidence type="ECO:0000313" key="1">
    <source>
        <dbReference type="EMBL" id="MBF6023958.1"/>
    </source>
</evidence>
<gene>
    <name evidence="1" type="ORF">IU514_07945</name>
</gene>
<comment type="caution">
    <text evidence="1">The sequence shown here is derived from an EMBL/GenBank/DDBJ whole genome shotgun (WGS) entry which is preliminary data.</text>
</comment>
<protein>
    <submittedName>
        <fullName evidence="1">Uncharacterized protein</fullName>
    </submittedName>
</protein>
<proteinExistence type="predicted"/>
<evidence type="ECO:0000313" key="2">
    <source>
        <dbReference type="Proteomes" id="UP001429984"/>
    </source>
</evidence>
<sequence length="122" mass="13112">MKSPLSKWMSVVEHVLRRPRTRSGQAVPLAAVVLSEANMHARPGSASENAPLHWNVVPVAHERSLHCPCTEKESGPGITTAGKALAPKPSDWSAAASSGCADYKCAGARRCDAMLRKNTQRR</sequence>
<dbReference type="Proteomes" id="UP001429984">
    <property type="component" value="Unassembled WGS sequence"/>
</dbReference>
<name>A0ABS0B6T4_9GAMM</name>
<accession>A0ABS0B6T4</accession>
<keyword evidence="2" id="KW-1185">Reference proteome</keyword>
<reference evidence="1 2" key="1">
    <citation type="submission" date="2020-11" db="EMBL/GenBank/DDBJ databases">
        <title>Draft Genome Sequence and Secondary Metabolite Biosynthetic Potential of the Lysobacter niastensis Type strain DSM 18481.</title>
        <authorList>
            <person name="Turrini P."/>
            <person name="Artuso I."/>
            <person name="Tescari M."/>
            <person name="Lugli G.A."/>
            <person name="Frangipani E."/>
            <person name="Ventura M."/>
            <person name="Visca P."/>
        </authorList>
    </citation>
    <scope>NUCLEOTIDE SEQUENCE [LARGE SCALE GENOMIC DNA]</scope>
    <source>
        <strain evidence="1 2">DSM 18481</strain>
    </source>
</reference>
<organism evidence="1 2">
    <name type="scientific">Lysobacter niastensis</name>
    <dbReference type="NCBI Taxonomy" id="380629"/>
    <lineage>
        <taxon>Bacteria</taxon>
        <taxon>Pseudomonadati</taxon>
        <taxon>Pseudomonadota</taxon>
        <taxon>Gammaproteobacteria</taxon>
        <taxon>Lysobacterales</taxon>
        <taxon>Lysobacteraceae</taxon>
        <taxon>Lysobacter</taxon>
    </lineage>
</organism>
<dbReference type="EMBL" id="JADLZT010000004">
    <property type="protein sequence ID" value="MBF6023958.1"/>
    <property type="molecule type" value="Genomic_DNA"/>
</dbReference>